<proteinExistence type="predicted"/>
<gene>
    <name evidence="3" type="ORF">GCM10023186_38100</name>
</gene>
<dbReference type="InterPro" id="IPR027823">
    <property type="entry name" value="DUF4468"/>
</dbReference>
<feature type="chain" id="PRO_5047246947" description="DUF4468 domain-containing protein" evidence="1">
    <location>
        <begin position="20"/>
        <end position="172"/>
    </location>
</feature>
<reference evidence="4" key="1">
    <citation type="journal article" date="2019" name="Int. J. Syst. Evol. Microbiol.">
        <title>The Global Catalogue of Microorganisms (GCM) 10K type strain sequencing project: providing services to taxonomists for standard genome sequencing and annotation.</title>
        <authorList>
            <consortium name="The Broad Institute Genomics Platform"/>
            <consortium name="The Broad Institute Genome Sequencing Center for Infectious Disease"/>
            <person name="Wu L."/>
            <person name="Ma J."/>
        </authorList>
    </citation>
    <scope>NUCLEOTIDE SEQUENCE [LARGE SCALE GENOMIC DNA]</scope>
    <source>
        <strain evidence="4">JCM 17924</strain>
    </source>
</reference>
<keyword evidence="4" id="KW-1185">Reference proteome</keyword>
<dbReference type="Proteomes" id="UP001500454">
    <property type="component" value="Unassembled WGS sequence"/>
</dbReference>
<evidence type="ECO:0000313" key="4">
    <source>
        <dbReference type="Proteomes" id="UP001500454"/>
    </source>
</evidence>
<dbReference type="Gene3D" id="3.30.530.80">
    <property type="match status" value="1"/>
</dbReference>
<dbReference type="EMBL" id="BAABHA010000015">
    <property type="protein sequence ID" value="GAA4390171.1"/>
    <property type="molecule type" value="Genomic_DNA"/>
</dbReference>
<name>A0ABP8JFR7_9BACT</name>
<accession>A0ABP8JFR7</accession>
<sequence>MKWFCTFILVFYLSLHASAQKYHYRGIENFPVDSVSGKITYAAVVEVPGATQAELYRRAKEWLITNKRQLAKIELAETPYAGRIKGRVTLAKDGTPSSCTVTIETKEGRARYELTDFTTPRSKLEEPLESYIPATAGLNAKAFDMTFLDDHSYFADVAANLDTALRTAPRRW</sequence>
<organism evidence="3 4">
    <name type="scientific">Hymenobacter koreensis</name>
    <dbReference type="NCBI Taxonomy" id="1084523"/>
    <lineage>
        <taxon>Bacteria</taxon>
        <taxon>Pseudomonadati</taxon>
        <taxon>Bacteroidota</taxon>
        <taxon>Cytophagia</taxon>
        <taxon>Cytophagales</taxon>
        <taxon>Hymenobacteraceae</taxon>
        <taxon>Hymenobacter</taxon>
    </lineage>
</organism>
<evidence type="ECO:0000259" key="2">
    <source>
        <dbReference type="Pfam" id="PF14730"/>
    </source>
</evidence>
<comment type="caution">
    <text evidence="3">The sequence shown here is derived from an EMBL/GenBank/DDBJ whole genome shotgun (WGS) entry which is preliminary data.</text>
</comment>
<feature type="domain" description="DUF4468" evidence="2">
    <location>
        <begin position="41"/>
        <end position="118"/>
    </location>
</feature>
<protein>
    <recommendedName>
        <fullName evidence="2">DUF4468 domain-containing protein</fullName>
    </recommendedName>
</protein>
<dbReference type="Pfam" id="PF14730">
    <property type="entry name" value="DUF4468"/>
    <property type="match status" value="1"/>
</dbReference>
<evidence type="ECO:0000256" key="1">
    <source>
        <dbReference type="SAM" id="SignalP"/>
    </source>
</evidence>
<feature type="signal peptide" evidence="1">
    <location>
        <begin position="1"/>
        <end position="19"/>
    </location>
</feature>
<keyword evidence="1" id="KW-0732">Signal</keyword>
<evidence type="ECO:0000313" key="3">
    <source>
        <dbReference type="EMBL" id="GAA4390171.1"/>
    </source>
</evidence>